<feature type="region of interest" description="Disordered" evidence="1">
    <location>
        <begin position="38"/>
        <end position="110"/>
    </location>
</feature>
<keyword evidence="2" id="KW-0732">Signal</keyword>
<name>A0A3A1P2V3_9SPHN</name>
<dbReference type="Pfam" id="PF06577">
    <property type="entry name" value="EipA"/>
    <property type="match status" value="1"/>
</dbReference>
<proteinExistence type="predicted"/>
<dbReference type="OrthoDB" id="9796051at2"/>
<dbReference type="EMBL" id="QXFM01000123">
    <property type="protein sequence ID" value="RIV82064.1"/>
    <property type="molecule type" value="Genomic_DNA"/>
</dbReference>
<reference evidence="3 4" key="1">
    <citation type="submission" date="2018-08" db="EMBL/GenBank/DDBJ databases">
        <title>Erythrobacter zhengii sp.nov., a bacterium isolated from deep-sea sediment.</title>
        <authorList>
            <person name="Fang C."/>
            <person name="Wu Y.-H."/>
            <person name="Sun C."/>
            <person name="Wang H."/>
            <person name="Cheng H."/>
            <person name="Meng F.-X."/>
            <person name="Wang C.-S."/>
            <person name="Xu X.-W."/>
        </authorList>
    </citation>
    <scope>NUCLEOTIDE SEQUENCE [LARGE SCALE GENOMIC DNA]</scope>
    <source>
        <strain evidence="3 4">CCTCC AB 2015396</strain>
    </source>
</reference>
<sequence length="272" mass="28754">MNIVIVTRWVGLAAASLAFVAAPVSAQQIQTVDPNLVIDGDLEGENTTPPPPVDNGDSWITPQYNNNTGSPDTATPSMDLPSSRYDSVPADSTTAAPQTTTAPTTATTAANGDTYAQDDLIGAAEGLFGKGAEGLARLIEDILAKQGEPNGYIVGREGGGAFIVGVRYGSGTLHHRIEGNMPVYWTGPSVGLDAGANAANTFVLVYNLYDSEDLFERFPAGEGQAYFVGGFNVSYLRRGDIVLIPIRVGAGLRLGVNAGYMRFSHKQRWLPF</sequence>
<feature type="signal peptide" evidence="2">
    <location>
        <begin position="1"/>
        <end position="26"/>
    </location>
</feature>
<feature type="compositionally biased region" description="Low complexity" evidence="1">
    <location>
        <begin position="93"/>
        <end position="110"/>
    </location>
</feature>
<dbReference type="InterPro" id="IPR008325">
    <property type="entry name" value="EipA-like"/>
</dbReference>
<evidence type="ECO:0000313" key="4">
    <source>
        <dbReference type="Proteomes" id="UP000265366"/>
    </source>
</evidence>
<feature type="chain" id="PRO_5017269067" evidence="2">
    <location>
        <begin position="27"/>
        <end position="272"/>
    </location>
</feature>
<dbReference type="AlphaFoldDB" id="A0A3A1P2V3"/>
<protein>
    <submittedName>
        <fullName evidence="3">DUF1134 domain-containing protein</fullName>
    </submittedName>
</protein>
<evidence type="ECO:0000256" key="1">
    <source>
        <dbReference type="SAM" id="MobiDB-lite"/>
    </source>
</evidence>
<organism evidence="3 4">
    <name type="scientific">Aurantiacibacter xanthus</name>
    <dbReference type="NCBI Taxonomy" id="1784712"/>
    <lineage>
        <taxon>Bacteria</taxon>
        <taxon>Pseudomonadati</taxon>
        <taxon>Pseudomonadota</taxon>
        <taxon>Alphaproteobacteria</taxon>
        <taxon>Sphingomonadales</taxon>
        <taxon>Erythrobacteraceae</taxon>
        <taxon>Aurantiacibacter</taxon>
    </lineage>
</organism>
<dbReference type="Proteomes" id="UP000265366">
    <property type="component" value="Unassembled WGS sequence"/>
</dbReference>
<comment type="caution">
    <text evidence="3">The sequence shown here is derived from an EMBL/GenBank/DDBJ whole genome shotgun (WGS) entry which is preliminary data.</text>
</comment>
<accession>A0A3A1P2V3</accession>
<keyword evidence="4" id="KW-1185">Reference proteome</keyword>
<evidence type="ECO:0000313" key="3">
    <source>
        <dbReference type="EMBL" id="RIV82064.1"/>
    </source>
</evidence>
<feature type="compositionally biased region" description="Polar residues" evidence="1">
    <location>
        <begin position="58"/>
        <end position="76"/>
    </location>
</feature>
<evidence type="ECO:0000256" key="2">
    <source>
        <dbReference type="SAM" id="SignalP"/>
    </source>
</evidence>
<gene>
    <name evidence="3" type="ORF">D2V17_16055</name>
</gene>
<dbReference type="RefSeq" id="WP_119593909.1">
    <property type="nucleotide sequence ID" value="NZ_QXFM01000123.1"/>
</dbReference>